<organism evidence="5 6">
    <name type="scientific">Chitinophaga ginsengisoli</name>
    <dbReference type="NCBI Taxonomy" id="363837"/>
    <lineage>
        <taxon>Bacteria</taxon>
        <taxon>Pseudomonadati</taxon>
        <taxon>Bacteroidota</taxon>
        <taxon>Chitinophagia</taxon>
        <taxon>Chitinophagales</taxon>
        <taxon>Chitinophagaceae</taxon>
        <taxon>Chitinophaga</taxon>
    </lineage>
</organism>
<dbReference type="PANTHER" id="PTHR12599:SF0">
    <property type="entry name" value="PTERIN-4-ALPHA-CARBINOLAMINE DEHYDRATASE"/>
    <property type="match status" value="1"/>
</dbReference>
<gene>
    <name evidence="5" type="ORF">CLV42_101548</name>
</gene>
<dbReference type="CDD" id="cd00914">
    <property type="entry name" value="PCD_DCoH_subfamily_b"/>
    <property type="match status" value="1"/>
</dbReference>
<protein>
    <recommendedName>
        <fullName evidence="3">4a-hydroxytetrahydrobiopterin dehydratase</fullName>
        <ecNumber evidence="3">4.2.1.96</ecNumber>
    </recommendedName>
</protein>
<dbReference type="SUPFAM" id="SSF55248">
    <property type="entry name" value="PCD-like"/>
    <property type="match status" value="1"/>
</dbReference>
<evidence type="ECO:0000313" key="5">
    <source>
        <dbReference type="EMBL" id="PSL35786.1"/>
    </source>
</evidence>
<dbReference type="OrthoDB" id="9794987at2"/>
<accession>A0A2P8GPA0</accession>
<evidence type="ECO:0000256" key="3">
    <source>
        <dbReference type="ARBA" id="ARBA00013252"/>
    </source>
</evidence>
<sequence length="76" mass="8943">MWEEKKNQLYRSFEFKNFREAFAFMTKVALVAEKMDHHPNWTNVYNKVEISLCTHDAGDVITEKDHKLAKAIDGLL</sequence>
<dbReference type="InterPro" id="IPR036428">
    <property type="entry name" value="PCD_sf"/>
</dbReference>
<evidence type="ECO:0000256" key="2">
    <source>
        <dbReference type="ARBA" id="ARBA00006472"/>
    </source>
</evidence>
<dbReference type="NCBIfam" id="NF002018">
    <property type="entry name" value="PRK00823.1-3"/>
    <property type="match status" value="1"/>
</dbReference>
<proteinExistence type="inferred from homology"/>
<dbReference type="EC" id="4.2.1.96" evidence="3"/>
<dbReference type="AlphaFoldDB" id="A0A2P8GPA0"/>
<keyword evidence="4" id="KW-0456">Lyase</keyword>
<reference evidence="5 6" key="1">
    <citation type="submission" date="2018-03" db="EMBL/GenBank/DDBJ databases">
        <title>Genomic Encyclopedia of Archaeal and Bacterial Type Strains, Phase II (KMG-II): from individual species to whole genera.</title>
        <authorList>
            <person name="Goeker M."/>
        </authorList>
    </citation>
    <scope>NUCLEOTIDE SEQUENCE [LARGE SCALE GENOMIC DNA]</scope>
    <source>
        <strain evidence="5 6">DSM 18107</strain>
    </source>
</reference>
<dbReference type="Gene3D" id="3.30.1360.20">
    <property type="entry name" value="Transcriptional coactivator/pterin dehydratase"/>
    <property type="match status" value="1"/>
</dbReference>
<dbReference type="Proteomes" id="UP000240978">
    <property type="component" value="Unassembled WGS sequence"/>
</dbReference>
<evidence type="ECO:0000256" key="1">
    <source>
        <dbReference type="ARBA" id="ARBA00001554"/>
    </source>
</evidence>
<evidence type="ECO:0000313" key="6">
    <source>
        <dbReference type="Proteomes" id="UP000240978"/>
    </source>
</evidence>
<dbReference type="EMBL" id="PYGK01000001">
    <property type="protein sequence ID" value="PSL35786.1"/>
    <property type="molecule type" value="Genomic_DNA"/>
</dbReference>
<dbReference type="GO" id="GO:0008124">
    <property type="term" value="F:4-alpha-hydroxytetrahydrobiopterin dehydratase activity"/>
    <property type="evidence" value="ECO:0007669"/>
    <property type="project" value="UniProtKB-EC"/>
</dbReference>
<dbReference type="Pfam" id="PF01329">
    <property type="entry name" value="Pterin_4a"/>
    <property type="match status" value="1"/>
</dbReference>
<dbReference type="InterPro" id="IPR001533">
    <property type="entry name" value="Pterin_deHydtase"/>
</dbReference>
<keyword evidence="6" id="KW-1185">Reference proteome</keyword>
<evidence type="ECO:0000256" key="4">
    <source>
        <dbReference type="ARBA" id="ARBA00023239"/>
    </source>
</evidence>
<comment type="catalytic activity">
    <reaction evidence="1">
        <text>(4aS,6R)-4a-hydroxy-L-erythro-5,6,7,8-tetrahydrobiopterin = (6R)-L-erythro-6,7-dihydrobiopterin + H2O</text>
        <dbReference type="Rhea" id="RHEA:11920"/>
        <dbReference type="ChEBI" id="CHEBI:15377"/>
        <dbReference type="ChEBI" id="CHEBI:15642"/>
        <dbReference type="ChEBI" id="CHEBI:43120"/>
        <dbReference type="EC" id="4.2.1.96"/>
    </reaction>
</comment>
<dbReference type="PANTHER" id="PTHR12599">
    <property type="entry name" value="PTERIN-4-ALPHA-CARBINOLAMINE DEHYDRATASE"/>
    <property type="match status" value="1"/>
</dbReference>
<comment type="similarity">
    <text evidence="2">Belongs to the pterin-4-alpha-carbinolamine dehydratase family.</text>
</comment>
<name>A0A2P8GPA0_9BACT</name>
<comment type="caution">
    <text evidence="5">The sequence shown here is derived from an EMBL/GenBank/DDBJ whole genome shotgun (WGS) entry which is preliminary data.</text>
</comment>
<dbReference type="GO" id="GO:0006729">
    <property type="term" value="P:tetrahydrobiopterin biosynthetic process"/>
    <property type="evidence" value="ECO:0007669"/>
    <property type="project" value="InterPro"/>
</dbReference>